<feature type="signal peptide" evidence="1">
    <location>
        <begin position="1"/>
        <end position="20"/>
    </location>
</feature>
<comment type="caution">
    <text evidence="2">The sequence shown here is derived from an EMBL/GenBank/DDBJ whole genome shotgun (WGS) entry which is preliminary data.</text>
</comment>
<accession>A0A3M0GUB3</accession>
<dbReference type="EMBL" id="REFV01000004">
    <property type="protein sequence ID" value="RMB60916.1"/>
    <property type="molecule type" value="Genomic_DNA"/>
</dbReference>
<organism evidence="2 3">
    <name type="scientific">Dokdonia sinensis</name>
    <dbReference type="NCBI Taxonomy" id="2479847"/>
    <lineage>
        <taxon>Bacteria</taxon>
        <taxon>Pseudomonadati</taxon>
        <taxon>Bacteroidota</taxon>
        <taxon>Flavobacteriia</taxon>
        <taxon>Flavobacteriales</taxon>
        <taxon>Flavobacteriaceae</taxon>
        <taxon>Dokdonia</taxon>
    </lineage>
</organism>
<dbReference type="OrthoDB" id="882993at2"/>
<name>A0A3M0GUB3_9FLAO</name>
<dbReference type="AlphaFoldDB" id="A0A3M0GUB3"/>
<evidence type="ECO:0008006" key="4">
    <source>
        <dbReference type="Google" id="ProtNLM"/>
    </source>
</evidence>
<sequence length="146" mass="16288">MMQKLLKFFVIALVMLITFACGEKSTTNVGSTELQTYNLTAMSSGQIVGDTNNALEWEEAYMLGEDFSFEKVRVRDGETITASGNYERKAMDDGEYLILNYEKAHPLIGNCSGDYTETLRIVDETKLQGTWIACDGPALTYTLKVN</sequence>
<protein>
    <recommendedName>
        <fullName evidence="4">Lipoprotein</fullName>
    </recommendedName>
</protein>
<evidence type="ECO:0000256" key="1">
    <source>
        <dbReference type="SAM" id="SignalP"/>
    </source>
</evidence>
<feature type="chain" id="PRO_5018072131" description="Lipoprotein" evidence="1">
    <location>
        <begin position="21"/>
        <end position="146"/>
    </location>
</feature>
<evidence type="ECO:0000313" key="2">
    <source>
        <dbReference type="EMBL" id="RMB60916.1"/>
    </source>
</evidence>
<evidence type="ECO:0000313" key="3">
    <source>
        <dbReference type="Proteomes" id="UP000281985"/>
    </source>
</evidence>
<dbReference type="PROSITE" id="PS51257">
    <property type="entry name" value="PROKAR_LIPOPROTEIN"/>
    <property type="match status" value="1"/>
</dbReference>
<gene>
    <name evidence="2" type="ORF">EAX61_05385</name>
</gene>
<reference evidence="2 3" key="1">
    <citation type="submission" date="2018-10" db="EMBL/GenBank/DDBJ databases">
        <title>Dokdonia luteus sp. nov., isolated from sea water.</title>
        <authorList>
            <person name="Zhou L.Y."/>
            <person name="Du Z.J."/>
        </authorList>
    </citation>
    <scope>NUCLEOTIDE SEQUENCE [LARGE SCALE GENOMIC DNA]</scope>
    <source>
        <strain evidence="2 3">SH27</strain>
    </source>
</reference>
<dbReference type="Proteomes" id="UP000281985">
    <property type="component" value="Unassembled WGS sequence"/>
</dbReference>
<keyword evidence="3" id="KW-1185">Reference proteome</keyword>
<keyword evidence="1" id="KW-0732">Signal</keyword>
<proteinExistence type="predicted"/>